<keyword evidence="1" id="KW-0812">Transmembrane</keyword>
<dbReference type="EMBL" id="LAZR01031026">
    <property type="protein sequence ID" value="KKL54919.1"/>
    <property type="molecule type" value="Genomic_DNA"/>
</dbReference>
<keyword evidence="1" id="KW-0472">Membrane</keyword>
<name>A0A0F9D033_9ZZZZ</name>
<comment type="caution">
    <text evidence="2">The sequence shown here is derived from an EMBL/GenBank/DDBJ whole genome shotgun (WGS) entry which is preliminary data.</text>
</comment>
<gene>
    <name evidence="2" type="ORF">LCGC14_2260580</name>
</gene>
<protein>
    <submittedName>
        <fullName evidence="2">Uncharacterized protein</fullName>
    </submittedName>
</protein>
<reference evidence="2" key="1">
    <citation type="journal article" date="2015" name="Nature">
        <title>Complex archaea that bridge the gap between prokaryotes and eukaryotes.</title>
        <authorList>
            <person name="Spang A."/>
            <person name="Saw J.H."/>
            <person name="Jorgensen S.L."/>
            <person name="Zaremba-Niedzwiedzka K."/>
            <person name="Martijn J."/>
            <person name="Lind A.E."/>
            <person name="van Eijk R."/>
            <person name="Schleper C."/>
            <person name="Guy L."/>
            <person name="Ettema T.J."/>
        </authorList>
    </citation>
    <scope>NUCLEOTIDE SEQUENCE</scope>
</reference>
<evidence type="ECO:0000313" key="2">
    <source>
        <dbReference type="EMBL" id="KKL54919.1"/>
    </source>
</evidence>
<organism evidence="2">
    <name type="scientific">marine sediment metagenome</name>
    <dbReference type="NCBI Taxonomy" id="412755"/>
    <lineage>
        <taxon>unclassified sequences</taxon>
        <taxon>metagenomes</taxon>
        <taxon>ecological metagenomes</taxon>
    </lineage>
</organism>
<proteinExistence type="predicted"/>
<dbReference type="AlphaFoldDB" id="A0A0F9D033"/>
<evidence type="ECO:0000256" key="1">
    <source>
        <dbReference type="SAM" id="Phobius"/>
    </source>
</evidence>
<keyword evidence="1" id="KW-1133">Transmembrane helix</keyword>
<accession>A0A0F9D033</accession>
<feature type="transmembrane region" description="Helical" evidence="1">
    <location>
        <begin position="136"/>
        <end position="155"/>
    </location>
</feature>
<feature type="non-terminal residue" evidence="2">
    <location>
        <position position="1"/>
    </location>
</feature>
<sequence>SEQSVVSAQSEIKESEKSEIKIAPNILDRTEINNRLRGLRSTNTTLNNIEGIWFPKRDAERLLSLVEETLPQALDIIDHQTKQIEALDHAIKSYKESIDWYIQYANHNRQMLDISLKNFRDFQQPQYAWYENRMATYIYGILSATAVLLTSAYLLDQIQP</sequence>